<gene>
    <name evidence="1" type="ORF">SPARVUS_LOCUS9729233</name>
</gene>
<protein>
    <submittedName>
        <fullName evidence="1">Uncharacterized protein</fullName>
    </submittedName>
</protein>
<sequence>MRRFNEQKRIYMSDLAVETLQPEEQRLIKQSLENITFQIAEWKEQLDRSMPPPSGCYRELALRSRKSDVTDIA</sequence>
<evidence type="ECO:0000313" key="1">
    <source>
        <dbReference type="EMBL" id="CAI9582893.1"/>
    </source>
</evidence>
<reference evidence="1" key="1">
    <citation type="submission" date="2023-05" db="EMBL/GenBank/DDBJ databases">
        <authorList>
            <person name="Stuckert A."/>
        </authorList>
    </citation>
    <scope>NUCLEOTIDE SEQUENCE</scope>
</reference>
<accession>A0ABN9EE13</accession>
<keyword evidence="2" id="KW-1185">Reference proteome</keyword>
<organism evidence="1 2">
    <name type="scientific">Staurois parvus</name>
    <dbReference type="NCBI Taxonomy" id="386267"/>
    <lineage>
        <taxon>Eukaryota</taxon>
        <taxon>Metazoa</taxon>
        <taxon>Chordata</taxon>
        <taxon>Craniata</taxon>
        <taxon>Vertebrata</taxon>
        <taxon>Euteleostomi</taxon>
        <taxon>Amphibia</taxon>
        <taxon>Batrachia</taxon>
        <taxon>Anura</taxon>
        <taxon>Neobatrachia</taxon>
        <taxon>Ranoidea</taxon>
        <taxon>Ranidae</taxon>
        <taxon>Staurois</taxon>
    </lineage>
</organism>
<dbReference type="Proteomes" id="UP001162483">
    <property type="component" value="Unassembled WGS sequence"/>
</dbReference>
<comment type="caution">
    <text evidence="1">The sequence shown here is derived from an EMBL/GenBank/DDBJ whole genome shotgun (WGS) entry which is preliminary data.</text>
</comment>
<proteinExistence type="predicted"/>
<evidence type="ECO:0000313" key="2">
    <source>
        <dbReference type="Proteomes" id="UP001162483"/>
    </source>
</evidence>
<name>A0ABN9EE13_9NEOB</name>
<dbReference type="EMBL" id="CATNWA010015390">
    <property type="protein sequence ID" value="CAI9582893.1"/>
    <property type="molecule type" value="Genomic_DNA"/>
</dbReference>